<accession>A0A1I1RS30</accession>
<dbReference type="EMBL" id="FOMJ01000004">
    <property type="protein sequence ID" value="SFD37179.1"/>
    <property type="molecule type" value="Genomic_DNA"/>
</dbReference>
<dbReference type="AlphaFoldDB" id="A0A1I1RS30"/>
<sequence length="269" mass="29691">MNPTVIYLVGMGRSGSTLTDILLDAHSGIQGLGGVRRLAHYARKQPCPCGAPSFRECAFWSRVEANLRADGGRTLETVDVHARDPDRFAEENTALFRAAAAAGGTPFVTDNSKSAGRLARLLAVPDLDVIPVFVHRDPRGRAQSIRKRKGQRYVPTFAYTWRSLRAWRLLGNYPHIAVEYEALAADPQGQLERLMARLGLEAEPEQLAWAEQVHHNIGAADVLNKTEGSTIRPDDAWQEALPGYMQGIINAIAWPGRVANAARHRRWGI</sequence>
<dbReference type="GO" id="GO:0016740">
    <property type="term" value="F:transferase activity"/>
    <property type="evidence" value="ECO:0007669"/>
    <property type="project" value="UniProtKB-KW"/>
</dbReference>
<proteinExistence type="predicted"/>
<evidence type="ECO:0000313" key="1">
    <source>
        <dbReference type="EMBL" id="SFD37179.1"/>
    </source>
</evidence>
<evidence type="ECO:0000313" key="2">
    <source>
        <dbReference type="Proteomes" id="UP000198611"/>
    </source>
</evidence>
<organism evidence="1 2">
    <name type="scientific">Thiohalospira halophila DSM 15071</name>
    <dbReference type="NCBI Taxonomy" id="1123397"/>
    <lineage>
        <taxon>Bacteria</taxon>
        <taxon>Pseudomonadati</taxon>
        <taxon>Pseudomonadota</taxon>
        <taxon>Gammaproteobacteria</taxon>
        <taxon>Thiohalospirales</taxon>
        <taxon>Thiohalospiraceae</taxon>
        <taxon>Thiohalospira</taxon>
    </lineage>
</organism>
<reference evidence="1 2" key="1">
    <citation type="submission" date="2016-10" db="EMBL/GenBank/DDBJ databases">
        <authorList>
            <person name="de Groot N.N."/>
        </authorList>
    </citation>
    <scope>NUCLEOTIDE SEQUENCE [LARGE SCALE GENOMIC DNA]</scope>
    <source>
        <strain evidence="1 2">HL3</strain>
    </source>
</reference>
<dbReference type="Pfam" id="PF13469">
    <property type="entry name" value="Sulfotransfer_3"/>
    <property type="match status" value="1"/>
</dbReference>
<keyword evidence="2" id="KW-1185">Reference proteome</keyword>
<dbReference type="SUPFAM" id="SSF52540">
    <property type="entry name" value="P-loop containing nucleoside triphosphate hydrolases"/>
    <property type="match status" value="1"/>
</dbReference>
<gene>
    <name evidence="1" type="ORF">SAMN05660831_01551</name>
</gene>
<dbReference type="RefSeq" id="WP_240308059.1">
    <property type="nucleotide sequence ID" value="NZ_FOMJ01000004.1"/>
</dbReference>
<keyword evidence="1" id="KW-0808">Transferase</keyword>
<dbReference type="Proteomes" id="UP000198611">
    <property type="component" value="Unassembled WGS sequence"/>
</dbReference>
<dbReference type="InterPro" id="IPR027417">
    <property type="entry name" value="P-loop_NTPase"/>
</dbReference>
<name>A0A1I1RS30_9GAMM</name>
<protein>
    <submittedName>
        <fullName evidence="1">Sulfotransferase family protein</fullName>
    </submittedName>
</protein>
<dbReference type="STRING" id="1123397.SAMN05660831_01551"/>
<dbReference type="Gene3D" id="3.40.50.300">
    <property type="entry name" value="P-loop containing nucleotide triphosphate hydrolases"/>
    <property type="match status" value="1"/>
</dbReference>